<reference evidence="2 3" key="1">
    <citation type="journal article" date="2020" name="ISME J.">
        <title>Comparative genomics reveals insights into cyanobacterial evolution and habitat adaptation.</title>
        <authorList>
            <person name="Chen M.Y."/>
            <person name="Teng W.K."/>
            <person name="Zhao L."/>
            <person name="Hu C.X."/>
            <person name="Zhou Y.K."/>
            <person name="Han B.P."/>
            <person name="Song L.R."/>
            <person name="Shu W.S."/>
        </authorList>
    </citation>
    <scope>NUCLEOTIDE SEQUENCE [LARGE SCALE GENOMIC DNA]</scope>
    <source>
        <strain evidence="2 3">FACHB-248</strain>
    </source>
</reference>
<sequence length="62" mass="6497">MLVEKPNDGRSPNTSGKTSGGKGIMSVTSKCSNSLLRLHPLALSMPVRIAVITTGNRMKGIS</sequence>
<proteinExistence type="predicted"/>
<dbReference type="EMBL" id="JACJTA010000038">
    <property type="protein sequence ID" value="MBD2606306.1"/>
    <property type="molecule type" value="Genomic_DNA"/>
</dbReference>
<gene>
    <name evidence="2" type="ORF">H6G81_17660</name>
</gene>
<evidence type="ECO:0000313" key="3">
    <source>
        <dbReference type="Proteomes" id="UP000660380"/>
    </source>
</evidence>
<protein>
    <submittedName>
        <fullName evidence="2">Uncharacterized protein</fullName>
    </submittedName>
</protein>
<feature type="region of interest" description="Disordered" evidence="1">
    <location>
        <begin position="1"/>
        <end position="25"/>
    </location>
</feature>
<evidence type="ECO:0000256" key="1">
    <source>
        <dbReference type="SAM" id="MobiDB-lite"/>
    </source>
</evidence>
<comment type="caution">
    <text evidence="2">The sequence shown here is derived from an EMBL/GenBank/DDBJ whole genome shotgun (WGS) entry which is preliminary data.</text>
</comment>
<name>A0ABR8GTQ2_9CYAN</name>
<dbReference type="RefSeq" id="WP_186227449.1">
    <property type="nucleotide sequence ID" value="NZ_JACJTA010000038.1"/>
</dbReference>
<evidence type="ECO:0000313" key="2">
    <source>
        <dbReference type="EMBL" id="MBD2606306.1"/>
    </source>
</evidence>
<keyword evidence="3" id="KW-1185">Reference proteome</keyword>
<organism evidence="2 3">
    <name type="scientific">Scytonema hofmannii FACHB-248</name>
    <dbReference type="NCBI Taxonomy" id="1842502"/>
    <lineage>
        <taxon>Bacteria</taxon>
        <taxon>Bacillati</taxon>
        <taxon>Cyanobacteriota</taxon>
        <taxon>Cyanophyceae</taxon>
        <taxon>Nostocales</taxon>
        <taxon>Scytonemataceae</taxon>
        <taxon>Scytonema</taxon>
    </lineage>
</organism>
<accession>A0ABR8GTQ2</accession>
<dbReference type="Proteomes" id="UP000660380">
    <property type="component" value="Unassembled WGS sequence"/>
</dbReference>